<comment type="function">
    <text evidence="7">Catalyzes the transfer of the diacylglyceryl group from phosphatidylglycerol to the sulfhydryl group of the N-terminal cysteine of a prolipoprotein, the first step in the formation of mature lipoproteins.</text>
</comment>
<feature type="transmembrane region" description="Helical" evidence="7">
    <location>
        <begin position="100"/>
        <end position="118"/>
    </location>
</feature>
<dbReference type="PROSITE" id="PS01311">
    <property type="entry name" value="LGT"/>
    <property type="match status" value="1"/>
</dbReference>
<dbReference type="InterPro" id="IPR001640">
    <property type="entry name" value="Lgt"/>
</dbReference>
<evidence type="ECO:0000256" key="7">
    <source>
        <dbReference type="HAMAP-Rule" id="MF_01147"/>
    </source>
</evidence>
<comment type="similarity">
    <text evidence="1 7">Belongs to the Lgt family.</text>
</comment>
<evidence type="ECO:0000256" key="3">
    <source>
        <dbReference type="ARBA" id="ARBA00022679"/>
    </source>
</evidence>
<feature type="binding site" evidence="7">
    <location>
        <position position="143"/>
    </location>
    <ligand>
        <name>a 1,2-diacyl-sn-glycero-3-phospho-(1'-sn-glycerol)</name>
        <dbReference type="ChEBI" id="CHEBI:64716"/>
    </ligand>
</feature>
<feature type="transmembrane region" description="Helical" evidence="7">
    <location>
        <begin position="204"/>
        <end position="223"/>
    </location>
</feature>
<evidence type="ECO:0000256" key="2">
    <source>
        <dbReference type="ARBA" id="ARBA00022475"/>
    </source>
</evidence>
<evidence type="ECO:0000256" key="5">
    <source>
        <dbReference type="ARBA" id="ARBA00022989"/>
    </source>
</evidence>
<feature type="transmembrane region" description="Helical" evidence="7">
    <location>
        <begin position="23"/>
        <end position="40"/>
    </location>
</feature>
<gene>
    <name evidence="7 8" type="primary">lgt</name>
    <name evidence="8" type="ORF">NUH88_06105</name>
</gene>
<organism evidence="8 9">
    <name type="scientific">Nisaea acidiphila</name>
    <dbReference type="NCBI Taxonomy" id="1862145"/>
    <lineage>
        <taxon>Bacteria</taxon>
        <taxon>Pseudomonadati</taxon>
        <taxon>Pseudomonadota</taxon>
        <taxon>Alphaproteobacteria</taxon>
        <taxon>Rhodospirillales</taxon>
        <taxon>Thalassobaculaceae</taxon>
        <taxon>Nisaea</taxon>
    </lineage>
</organism>
<evidence type="ECO:0000256" key="4">
    <source>
        <dbReference type="ARBA" id="ARBA00022692"/>
    </source>
</evidence>
<proteinExistence type="inferred from homology"/>
<keyword evidence="2 7" id="KW-1003">Cell membrane</keyword>
<sequence>MEQTVLQFPNIDPVIFSIGPFAVRWYALSYIAGLILGWRYCVFLCRRSPRFMEPKALDDLLVYATFGVVLGGRVGYVLFYNPAYYFDNPAQIFQVWQGGMAFHGGMLGTVLGLVIFALRRGINPLAVGDMVAAAAPIGLFFGRIANFINGELFGRVTDAPWAMVFPNGGPLPRHPSQLYEAALEGLLLFSILAWLIWRTDIRRYPGAVGGLFLAGYGCARFTVEFFREPDAQLGYLFAGATMGQLLSLPMILAGLAIALWARRRPAISEGA</sequence>
<keyword evidence="9" id="KW-1185">Reference proteome</keyword>
<reference evidence="8" key="1">
    <citation type="submission" date="2022-08" db="EMBL/GenBank/DDBJ databases">
        <title>Nisaea acidiphila sp. nov., isolated from a marine algal debris and emended description of the genus Nisaea Urios et al. 2008.</title>
        <authorList>
            <person name="Kwon K."/>
        </authorList>
    </citation>
    <scope>NUCLEOTIDE SEQUENCE</scope>
    <source>
        <strain evidence="8">MEBiC11861</strain>
    </source>
</reference>
<dbReference type="NCBIfam" id="TIGR00544">
    <property type="entry name" value="lgt"/>
    <property type="match status" value="1"/>
</dbReference>
<feature type="transmembrane region" description="Helical" evidence="7">
    <location>
        <begin position="130"/>
        <end position="148"/>
    </location>
</feature>
<comment type="catalytic activity">
    <reaction evidence="7">
        <text>L-cysteinyl-[prolipoprotein] + a 1,2-diacyl-sn-glycero-3-phospho-(1'-sn-glycerol) = an S-1,2-diacyl-sn-glyceryl-L-cysteinyl-[prolipoprotein] + sn-glycerol 1-phosphate + H(+)</text>
        <dbReference type="Rhea" id="RHEA:56712"/>
        <dbReference type="Rhea" id="RHEA-COMP:14679"/>
        <dbReference type="Rhea" id="RHEA-COMP:14680"/>
        <dbReference type="ChEBI" id="CHEBI:15378"/>
        <dbReference type="ChEBI" id="CHEBI:29950"/>
        <dbReference type="ChEBI" id="CHEBI:57685"/>
        <dbReference type="ChEBI" id="CHEBI:64716"/>
        <dbReference type="ChEBI" id="CHEBI:140658"/>
        <dbReference type="EC" id="2.5.1.145"/>
    </reaction>
</comment>
<dbReference type="PANTHER" id="PTHR30589:SF0">
    <property type="entry name" value="PHOSPHATIDYLGLYCEROL--PROLIPOPROTEIN DIACYLGLYCERYL TRANSFERASE"/>
    <property type="match status" value="1"/>
</dbReference>
<dbReference type="GO" id="GO:0042158">
    <property type="term" value="P:lipoprotein biosynthetic process"/>
    <property type="evidence" value="ECO:0007669"/>
    <property type="project" value="UniProtKB-UniRule"/>
</dbReference>
<comment type="subcellular location">
    <subcellularLocation>
        <location evidence="7">Cell membrane</location>
        <topology evidence="7">Multi-pass membrane protein</topology>
    </subcellularLocation>
</comment>
<keyword evidence="3 7" id="KW-0808">Transferase</keyword>
<evidence type="ECO:0000256" key="1">
    <source>
        <dbReference type="ARBA" id="ARBA00007150"/>
    </source>
</evidence>
<dbReference type="EC" id="2.5.1.145" evidence="7"/>
<evidence type="ECO:0000256" key="6">
    <source>
        <dbReference type="ARBA" id="ARBA00023136"/>
    </source>
</evidence>
<name>A0A9J7AVW5_9PROT</name>
<keyword evidence="4 7" id="KW-0812">Transmembrane</keyword>
<dbReference type="Proteomes" id="UP001060336">
    <property type="component" value="Chromosome"/>
</dbReference>
<protein>
    <recommendedName>
        <fullName evidence="7">Phosphatidylglycerol--prolipoprotein diacylglyceryl transferase</fullName>
        <ecNumber evidence="7">2.5.1.145</ecNumber>
    </recommendedName>
</protein>
<feature type="transmembrane region" description="Helical" evidence="7">
    <location>
        <begin position="60"/>
        <end position="80"/>
    </location>
</feature>
<keyword evidence="5 7" id="KW-1133">Transmembrane helix</keyword>
<comment type="pathway">
    <text evidence="7">Protein modification; lipoprotein biosynthesis (diacylglyceryl transfer).</text>
</comment>
<dbReference type="GO" id="GO:0008961">
    <property type="term" value="F:phosphatidylglycerol-prolipoprotein diacylglyceryl transferase activity"/>
    <property type="evidence" value="ECO:0007669"/>
    <property type="project" value="UniProtKB-UniRule"/>
</dbReference>
<dbReference type="EMBL" id="CP102480">
    <property type="protein sequence ID" value="UUX51262.1"/>
    <property type="molecule type" value="Genomic_DNA"/>
</dbReference>
<accession>A0A9J7AVW5</accession>
<dbReference type="HAMAP" id="MF_01147">
    <property type="entry name" value="Lgt"/>
    <property type="match status" value="1"/>
</dbReference>
<evidence type="ECO:0000313" key="9">
    <source>
        <dbReference type="Proteomes" id="UP001060336"/>
    </source>
</evidence>
<dbReference type="PANTHER" id="PTHR30589">
    <property type="entry name" value="PROLIPOPROTEIN DIACYLGLYCERYL TRANSFERASE"/>
    <property type="match status" value="1"/>
</dbReference>
<feature type="transmembrane region" description="Helical" evidence="7">
    <location>
        <begin position="178"/>
        <end position="197"/>
    </location>
</feature>
<dbReference type="KEGG" id="naci:NUH88_06105"/>
<dbReference type="RefSeq" id="WP_257770652.1">
    <property type="nucleotide sequence ID" value="NZ_CP102480.1"/>
</dbReference>
<evidence type="ECO:0000313" key="8">
    <source>
        <dbReference type="EMBL" id="UUX51262.1"/>
    </source>
</evidence>
<feature type="transmembrane region" description="Helical" evidence="7">
    <location>
        <begin position="235"/>
        <end position="261"/>
    </location>
</feature>
<dbReference type="GO" id="GO:0005886">
    <property type="term" value="C:plasma membrane"/>
    <property type="evidence" value="ECO:0007669"/>
    <property type="project" value="UniProtKB-SubCell"/>
</dbReference>
<keyword evidence="6 7" id="KW-0472">Membrane</keyword>
<dbReference type="Pfam" id="PF01790">
    <property type="entry name" value="LGT"/>
    <property type="match status" value="1"/>
</dbReference>
<dbReference type="AlphaFoldDB" id="A0A9J7AVW5"/>